<dbReference type="AlphaFoldDB" id="A0ABD0JHK4"/>
<comment type="similarity">
    <text evidence="1">Belongs to the actin-binding proteins ADF family.</text>
</comment>
<dbReference type="Gene3D" id="3.40.20.10">
    <property type="entry name" value="Severin"/>
    <property type="match status" value="1"/>
</dbReference>
<evidence type="ECO:0000259" key="3">
    <source>
        <dbReference type="PROSITE" id="PS51263"/>
    </source>
</evidence>
<comment type="caution">
    <text evidence="4">The sequence shown here is derived from an EMBL/GenBank/DDBJ whole genome shotgun (WGS) entry which is preliminary data.</text>
</comment>
<name>A0ABD0JHK4_9CAEN</name>
<feature type="domain" description="ADF-H" evidence="3">
    <location>
        <begin position="4"/>
        <end position="155"/>
    </location>
</feature>
<dbReference type="SUPFAM" id="SSF55753">
    <property type="entry name" value="Actin depolymerizing proteins"/>
    <property type="match status" value="1"/>
</dbReference>
<keyword evidence="5" id="KW-1185">Reference proteome</keyword>
<sequence length="163" mass="17819">MSSGVQVSDQCKNLYQKVKMNLSGKAKLNFAVFKISDDLTQIVPDEERMCVSDGGGEKKGTPIGEQPCEFAELISELPQDDGRYIVYDYPYKSSFGASSKVILVMWCPSSVSIKKKMLYASSKDALKKCFNDVGGEFQADCAEDLCHKDIEGKTCSPPMSSAG</sequence>
<dbReference type="PROSITE" id="PS51263">
    <property type="entry name" value="ADF_H"/>
    <property type="match status" value="1"/>
</dbReference>
<dbReference type="PRINTS" id="PR00006">
    <property type="entry name" value="COFILIN"/>
</dbReference>
<accession>A0ABD0JHK4</accession>
<reference evidence="4 5" key="1">
    <citation type="journal article" date="2023" name="Sci. Data">
        <title>Genome assembly of the Korean intertidal mud-creeper Batillaria attramentaria.</title>
        <authorList>
            <person name="Patra A.K."/>
            <person name="Ho P.T."/>
            <person name="Jun S."/>
            <person name="Lee S.J."/>
            <person name="Kim Y."/>
            <person name="Won Y.J."/>
        </authorList>
    </citation>
    <scope>NUCLEOTIDE SEQUENCE [LARGE SCALE GENOMIC DNA]</scope>
    <source>
        <strain evidence="4">Wonlab-2016</strain>
    </source>
</reference>
<gene>
    <name evidence="4" type="ORF">BaRGS_00034329</name>
</gene>
<dbReference type="InterPro" id="IPR002108">
    <property type="entry name" value="ADF-H"/>
</dbReference>
<evidence type="ECO:0000256" key="2">
    <source>
        <dbReference type="ARBA" id="ARBA00023203"/>
    </source>
</evidence>
<evidence type="ECO:0000313" key="5">
    <source>
        <dbReference type="Proteomes" id="UP001519460"/>
    </source>
</evidence>
<proteinExistence type="inferred from homology"/>
<evidence type="ECO:0000313" key="4">
    <source>
        <dbReference type="EMBL" id="KAK7474446.1"/>
    </source>
</evidence>
<dbReference type="Pfam" id="PF00241">
    <property type="entry name" value="Cofilin_ADF"/>
    <property type="match status" value="1"/>
</dbReference>
<dbReference type="EMBL" id="JACVVK020000437">
    <property type="protein sequence ID" value="KAK7474446.1"/>
    <property type="molecule type" value="Genomic_DNA"/>
</dbReference>
<dbReference type="Proteomes" id="UP001519460">
    <property type="component" value="Unassembled WGS sequence"/>
</dbReference>
<dbReference type="SMART" id="SM00102">
    <property type="entry name" value="ADF"/>
    <property type="match status" value="1"/>
</dbReference>
<dbReference type="InterPro" id="IPR017904">
    <property type="entry name" value="ADF/Cofilin"/>
</dbReference>
<organism evidence="4 5">
    <name type="scientific">Batillaria attramentaria</name>
    <dbReference type="NCBI Taxonomy" id="370345"/>
    <lineage>
        <taxon>Eukaryota</taxon>
        <taxon>Metazoa</taxon>
        <taxon>Spiralia</taxon>
        <taxon>Lophotrochozoa</taxon>
        <taxon>Mollusca</taxon>
        <taxon>Gastropoda</taxon>
        <taxon>Caenogastropoda</taxon>
        <taxon>Sorbeoconcha</taxon>
        <taxon>Cerithioidea</taxon>
        <taxon>Batillariidae</taxon>
        <taxon>Batillaria</taxon>
    </lineage>
</organism>
<dbReference type="GO" id="GO:0003779">
    <property type="term" value="F:actin binding"/>
    <property type="evidence" value="ECO:0007669"/>
    <property type="project" value="UniProtKB-KW"/>
</dbReference>
<dbReference type="PANTHER" id="PTHR11913">
    <property type="entry name" value="COFILIN-RELATED"/>
    <property type="match status" value="1"/>
</dbReference>
<dbReference type="CDD" id="cd11286">
    <property type="entry name" value="ADF_cofilin_like"/>
    <property type="match status" value="1"/>
</dbReference>
<evidence type="ECO:0000256" key="1">
    <source>
        <dbReference type="ARBA" id="ARBA00006844"/>
    </source>
</evidence>
<dbReference type="InterPro" id="IPR029006">
    <property type="entry name" value="ADF-H/Gelsolin-like_dom_sf"/>
</dbReference>
<protein>
    <recommendedName>
        <fullName evidence="3">ADF-H domain-containing protein</fullName>
    </recommendedName>
</protein>
<keyword evidence="2" id="KW-0009">Actin-binding</keyword>